<organism evidence="1 2">
    <name type="scientific">Mucuna pruriens</name>
    <name type="common">Velvet bean</name>
    <name type="synonym">Dolichos pruriens</name>
    <dbReference type="NCBI Taxonomy" id="157652"/>
    <lineage>
        <taxon>Eukaryota</taxon>
        <taxon>Viridiplantae</taxon>
        <taxon>Streptophyta</taxon>
        <taxon>Embryophyta</taxon>
        <taxon>Tracheophyta</taxon>
        <taxon>Spermatophyta</taxon>
        <taxon>Magnoliopsida</taxon>
        <taxon>eudicotyledons</taxon>
        <taxon>Gunneridae</taxon>
        <taxon>Pentapetalae</taxon>
        <taxon>rosids</taxon>
        <taxon>fabids</taxon>
        <taxon>Fabales</taxon>
        <taxon>Fabaceae</taxon>
        <taxon>Papilionoideae</taxon>
        <taxon>50 kb inversion clade</taxon>
        <taxon>NPAAA clade</taxon>
        <taxon>indigoferoid/millettioid clade</taxon>
        <taxon>Phaseoleae</taxon>
        <taxon>Mucuna</taxon>
    </lineage>
</organism>
<gene>
    <name evidence="1" type="ORF">CR513_07374</name>
</gene>
<evidence type="ECO:0000313" key="1">
    <source>
        <dbReference type="EMBL" id="RDY08400.1"/>
    </source>
</evidence>
<dbReference type="Proteomes" id="UP000257109">
    <property type="component" value="Unassembled WGS sequence"/>
</dbReference>
<evidence type="ECO:0000313" key="2">
    <source>
        <dbReference type="Proteomes" id="UP000257109"/>
    </source>
</evidence>
<proteinExistence type="predicted"/>
<dbReference type="AlphaFoldDB" id="A0A371I022"/>
<dbReference type="EMBL" id="QJKJ01001283">
    <property type="protein sequence ID" value="RDY08400.1"/>
    <property type="molecule type" value="Genomic_DNA"/>
</dbReference>
<accession>A0A371I022</accession>
<keyword evidence="2" id="KW-1185">Reference proteome</keyword>
<protein>
    <submittedName>
        <fullName evidence="1">Uncharacterized protein</fullName>
    </submittedName>
</protein>
<name>A0A371I022_MUCPR</name>
<sequence length="67" mass="7591">MCPLPRKDKNETVELSSLSHVMLMVVIGFLIQHHPTKIGLQYSKKLIFENFLMEDGGVCSIDGKYIP</sequence>
<reference evidence="1" key="1">
    <citation type="submission" date="2018-05" db="EMBL/GenBank/DDBJ databases">
        <title>Draft genome of Mucuna pruriens seed.</title>
        <authorList>
            <person name="Nnadi N.E."/>
            <person name="Vos R."/>
            <person name="Hasami M.H."/>
            <person name="Devisetty U.K."/>
            <person name="Aguiy J.C."/>
        </authorList>
    </citation>
    <scope>NUCLEOTIDE SEQUENCE [LARGE SCALE GENOMIC DNA]</scope>
    <source>
        <strain evidence="1">JCA_2017</strain>
    </source>
</reference>
<feature type="non-terminal residue" evidence="1">
    <location>
        <position position="1"/>
    </location>
</feature>
<comment type="caution">
    <text evidence="1">The sequence shown here is derived from an EMBL/GenBank/DDBJ whole genome shotgun (WGS) entry which is preliminary data.</text>
</comment>